<dbReference type="PANTHER" id="PTHR41536:SF1">
    <property type="entry name" value="PKHD-TYPE HYDROXYLASE YBIX"/>
    <property type="match status" value="1"/>
</dbReference>
<keyword evidence="2 7" id="KW-0479">Metal-binding</keyword>
<dbReference type="InterPro" id="IPR005123">
    <property type="entry name" value="Oxoglu/Fe-dep_dioxygenase_dom"/>
</dbReference>
<evidence type="ECO:0000256" key="6">
    <source>
        <dbReference type="ARBA" id="ARBA00023004"/>
    </source>
</evidence>
<dbReference type="GO" id="GO:0005506">
    <property type="term" value="F:iron ion binding"/>
    <property type="evidence" value="ECO:0007669"/>
    <property type="project" value="UniProtKB-UniRule"/>
</dbReference>
<dbReference type="AlphaFoldDB" id="A0A6P1NF24"/>
<comment type="cofactor">
    <cofactor evidence="1 7">
        <name>L-ascorbate</name>
        <dbReference type="ChEBI" id="CHEBI:38290"/>
    </cofactor>
</comment>
<dbReference type="GO" id="GO:0031418">
    <property type="term" value="F:L-ascorbic acid binding"/>
    <property type="evidence" value="ECO:0007669"/>
    <property type="project" value="UniProtKB-KW"/>
</dbReference>
<evidence type="ECO:0000256" key="4">
    <source>
        <dbReference type="ARBA" id="ARBA00022964"/>
    </source>
</evidence>
<evidence type="ECO:0000313" key="9">
    <source>
        <dbReference type="EMBL" id="QHI95923.1"/>
    </source>
</evidence>
<dbReference type="GO" id="GO:0006879">
    <property type="term" value="P:intracellular iron ion homeostasis"/>
    <property type="evidence" value="ECO:0007669"/>
    <property type="project" value="TreeGrafter"/>
</dbReference>
<dbReference type="SMART" id="SM00702">
    <property type="entry name" value="P4Hc"/>
    <property type="match status" value="1"/>
</dbReference>
<evidence type="ECO:0000313" key="10">
    <source>
        <dbReference type="Proteomes" id="UP000463975"/>
    </source>
</evidence>
<evidence type="ECO:0000256" key="5">
    <source>
        <dbReference type="ARBA" id="ARBA00023002"/>
    </source>
</evidence>
<proteinExistence type="inferred from homology"/>
<dbReference type="Gene3D" id="4.10.860.20">
    <property type="entry name" value="Rabenosyn, Rab binding domain"/>
    <property type="match status" value="1"/>
</dbReference>
<keyword evidence="10" id="KW-1185">Reference proteome</keyword>
<keyword evidence="4 7" id="KW-0223">Dioxygenase</keyword>
<reference evidence="9 10" key="1">
    <citation type="submission" date="2020-01" db="EMBL/GenBank/DDBJ databases">
        <title>Genome sequencing of strain KACC 21507.</title>
        <authorList>
            <person name="Heo J."/>
            <person name="Kim S.-J."/>
            <person name="Kim J.-S."/>
            <person name="Hong S.-B."/>
            <person name="Kwon S.-W."/>
        </authorList>
    </citation>
    <scope>NUCLEOTIDE SEQUENCE [LARGE SCALE GENOMIC DNA]</scope>
    <source>
        <strain evidence="9 10">KACC 21507</strain>
    </source>
</reference>
<dbReference type="InterPro" id="IPR044862">
    <property type="entry name" value="Pro_4_hyd_alph_FE2OG_OXY"/>
</dbReference>
<evidence type="ECO:0000256" key="1">
    <source>
        <dbReference type="ARBA" id="ARBA00001961"/>
    </source>
</evidence>
<feature type="binding site" evidence="7">
    <location>
        <position position="169"/>
    </location>
    <ligand>
        <name>2-oxoglutarate</name>
        <dbReference type="ChEBI" id="CHEBI:16810"/>
    </ligand>
</feature>
<dbReference type="HAMAP" id="MF_00657">
    <property type="entry name" value="Hydroxyl_YbiX"/>
    <property type="match status" value="1"/>
</dbReference>
<dbReference type="Pfam" id="PF18331">
    <property type="entry name" value="PKHD_C"/>
    <property type="match status" value="1"/>
</dbReference>
<dbReference type="EMBL" id="CP047652">
    <property type="protein sequence ID" value="QHI95923.1"/>
    <property type="molecule type" value="Genomic_DNA"/>
</dbReference>
<evidence type="ECO:0000259" key="8">
    <source>
        <dbReference type="PROSITE" id="PS51471"/>
    </source>
</evidence>
<dbReference type="InterPro" id="IPR023550">
    <property type="entry name" value="PKHD_hydroxylase"/>
</dbReference>
<comment type="cofactor">
    <cofactor evidence="7">
        <name>Fe(2+)</name>
        <dbReference type="ChEBI" id="CHEBI:29033"/>
    </cofactor>
    <text evidence="7">Binds 1 Fe(2+) ion per subunit.</text>
</comment>
<evidence type="ECO:0000256" key="3">
    <source>
        <dbReference type="ARBA" id="ARBA00022896"/>
    </source>
</evidence>
<keyword evidence="3 7" id="KW-0847">Vitamin C</keyword>
<dbReference type="KEGG" id="bomb:GT348_06405"/>
<keyword evidence="6 7" id="KW-0408">Iron</keyword>
<evidence type="ECO:0000256" key="7">
    <source>
        <dbReference type="HAMAP-Rule" id="MF_00657"/>
    </source>
</evidence>
<dbReference type="Gene3D" id="2.60.120.620">
    <property type="entry name" value="q2cbj1_9rhob like domain"/>
    <property type="match status" value="1"/>
</dbReference>
<evidence type="ECO:0000256" key="2">
    <source>
        <dbReference type="ARBA" id="ARBA00022723"/>
    </source>
</evidence>
<dbReference type="InterPro" id="IPR041097">
    <property type="entry name" value="PKHD_C"/>
</dbReference>
<dbReference type="Proteomes" id="UP000463975">
    <property type="component" value="Chromosome"/>
</dbReference>
<keyword evidence="5 7" id="KW-0560">Oxidoreductase</keyword>
<dbReference type="PROSITE" id="PS51471">
    <property type="entry name" value="FE2OG_OXY"/>
    <property type="match status" value="1"/>
</dbReference>
<dbReference type="NCBIfam" id="NF003975">
    <property type="entry name" value="PRK05467.1-4"/>
    <property type="match status" value="1"/>
</dbReference>
<dbReference type="NCBIfam" id="NF003974">
    <property type="entry name" value="PRK05467.1-3"/>
    <property type="match status" value="1"/>
</dbReference>
<protein>
    <submittedName>
        <fullName evidence="9">Fe2+-dependent dioxygenase</fullName>
    </submittedName>
</protein>
<dbReference type="Pfam" id="PF13640">
    <property type="entry name" value="2OG-FeII_Oxy_3"/>
    <property type="match status" value="1"/>
</dbReference>
<name>A0A6P1NF24_9PROT</name>
<dbReference type="PANTHER" id="PTHR41536">
    <property type="entry name" value="PKHD-TYPE HYDROXYLASE YBIX"/>
    <property type="match status" value="1"/>
</dbReference>
<organism evidence="9 10">
    <name type="scientific">Aristophania vespae</name>
    <dbReference type="NCBI Taxonomy" id="2697033"/>
    <lineage>
        <taxon>Bacteria</taxon>
        <taxon>Pseudomonadati</taxon>
        <taxon>Pseudomonadota</taxon>
        <taxon>Alphaproteobacteria</taxon>
        <taxon>Acetobacterales</taxon>
        <taxon>Acetobacteraceae</taxon>
        <taxon>Aristophania</taxon>
    </lineage>
</organism>
<feature type="domain" description="Fe2OG dioxygenase" evidence="8">
    <location>
        <begin position="78"/>
        <end position="178"/>
    </location>
</feature>
<accession>A0A6P1NF24</accession>
<dbReference type="GO" id="GO:0016706">
    <property type="term" value="F:2-oxoglutarate-dependent dioxygenase activity"/>
    <property type="evidence" value="ECO:0007669"/>
    <property type="project" value="UniProtKB-UniRule"/>
</dbReference>
<feature type="binding site" evidence="7">
    <location>
        <position position="98"/>
    </location>
    <ligand>
        <name>Fe cation</name>
        <dbReference type="ChEBI" id="CHEBI:24875"/>
    </ligand>
</feature>
<dbReference type="InterPro" id="IPR006620">
    <property type="entry name" value="Pro_4_hyd_alph"/>
</dbReference>
<feature type="binding site" evidence="7">
    <location>
        <position position="96"/>
    </location>
    <ligand>
        <name>Fe cation</name>
        <dbReference type="ChEBI" id="CHEBI:24875"/>
    </ligand>
</feature>
<sequence>MLLHIEKVLSKDELKWVRSKFSEAEWVDGRATAGQQSAASKHNLQIAPNSPLGRELSTFLLQKLGVNPLFNSAVLPHRVVPPLFNRYDVGMSFGAHVDNALRPIPGAGMRIRTDVSSTLFISEPDEYEGGELVLFGPSEQQEIKLPAGDMIVYPTTALHAVRTVTSGARLASFFWSQSFIRSQDNRTLLFEFDQTIQELTRQRGDKDNEVLRLTNIYHNLLRVWSEL</sequence>
<dbReference type="RefSeq" id="WP_160618996.1">
    <property type="nucleotide sequence ID" value="NZ_CP047652.1"/>
</dbReference>
<feature type="binding site" evidence="7">
    <location>
        <position position="159"/>
    </location>
    <ligand>
        <name>Fe cation</name>
        <dbReference type="ChEBI" id="CHEBI:24875"/>
    </ligand>
</feature>
<gene>
    <name evidence="9" type="ORF">GT348_06405</name>
</gene>
<dbReference type="GO" id="GO:0006974">
    <property type="term" value="P:DNA damage response"/>
    <property type="evidence" value="ECO:0007669"/>
    <property type="project" value="TreeGrafter"/>
</dbReference>